<sequence length="162" mass="17164">MTLLHTILSSRVAALRSAETLLWPAGTLLTPEDVLVAGTSLADLGRTVGTPALWSDGVPEAQGVPGAPGRRVVLVVQVEAVVPPLHRPSEAWVDAELEGCSALLTAVRLLGRAGSARTTRYRLRPDRADALPGLVRLPVDLRRHDLLAIPCLAPVALEDVAR</sequence>
<dbReference type="AlphaFoldDB" id="A0A9D5U9I2"/>
<evidence type="ECO:0000313" key="2">
    <source>
        <dbReference type="Proteomes" id="UP000822993"/>
    </source>
</evidence>
<organism evidence="1 2">
    <name type="scientific">Oerskovia douganii</name>
    <dbReference type="NCBI Taxonomy" id="2762210"/>
    <lineage>
        <taxon>Bacteria</taxon>
        <taxon>Bacillati</taxon>
        <taxon>Actinomycetota</taxon>
        <taxon>Actinomycetes</taxon>
        <taxon>Micrococcales</taxon>
        <taxon>Cellulomonadaceae</taxon>
        <taxon>Oerskovia</taxon>
    </lineage>
</organism>
<keyword evidence="2" id="KW-1185">Reference proteome</keyword>
<gene>
    <name evidence="1" type="ORF">H9623_08795</name>
</gene>
<name>A0A9D5U9I2_9CELL</name>
<reference evidence="1 2" key="1">
    <citation type="submission" date="2020-08" db="EMBL/GenBank/DDBJ databases">
        <title>A Genomic Blueprint of the Chicken Gut Microbiome.</title>
        <authorList>
            <person name="Gilroy R."/>
            <person name="Ravi A."/>
            <person name="Getino M."/>
            <person name="Pursley I."/>
            <person name="Horton D.L."/>
            <person name="Alikhan N.-F."/>
            <person name="Baker D."/>
            <person name="Gharbi K."/>
            <person name="Hall N."/>
            <person name="Watson M."/>
            <person name="Adriaenssens E.M."/>
            <person name="Foster-Nyarko E."/>
            <person name="Jarju S."/>
            <person name="Secka A."/>
            <person name="Antonio M."/>
            <person name="Oren A."/>
            <person name="Chaudhuri R."/>
            <person name="La Ragione R.M."/>
            <person name="Hildebrand F."/>
            <person name="Pallen M.J."/>
        </authorList>
    </citation>
    <scope>NUCLEOTIDE SEQUENCE [LARGE SCALE GENOMIC DNA]</scope>
    <source>
        <strain evidence="1 2">Sa1BUA8</strain>
    </source>
</reference>
<dbReference type="EMBL" id="JACSPN010000009">
    <property type="protein sequence ID" value="MBE7700400.1"/>
    <property type="molecule type" value="Genomic_DNA"/>
</dbReference>
<proteinExistence type="predicted"/>
<comment type="caution">
    <text evidence="1">The sequence shown here is derived from an EMBL/GenBank/DDBJ whole genome shotgun (WGS) entry which is preliminary data.</text>
</comment>
<dbReference type="RefSeq" id="WP_193719757.1">
    <property type="nucleotide sequence ID" value="NZ_JACSPN010000009.1"/>
</dbReference>
<protein>
    <submittedName>
        <fullName evidence="1">Uncharacterized protein</fullName>
    </submittedName>
</protein>
<dbReference type="Proteomes" id="UP000822993">
    <property type="component" value="Unassembled WGS sequence"/>
</dbReference>
<evidence type="ECO:0000313" key="1">
    <source>
        <dbReference type="EMBL" id="MBE7700400.1"/>
    </source>
</evidence>
<accession>A0A9D5U9I2</accession>